<dbReference type="Pfam" id="PF13649">
    <property type="entry name" value="Methyltransf_25"/>
    <property type="match status" value="1"/>
</dbReference>
<keyword evidence="3" id="KW-1185">Reference proteome</keyword>
<evidence type="ECO:0000259" key="1">
    <source>
        <dbReference type="Pfam" id="PF13649"/>
    </source>
</evidence>
<dbReference type="Gene3D" id="3.40.50.150">
    <property type="entry name" value="Vaccinia Virus protein VP39"/>
    <property type="match status" value="1"/>
</dbReference>
<dbReference type="InterPro" id="IPR029063">
    <property type="entry name" value="SAM-dependent_MTases_sf"/>
</dbReference>
<protein>
    <submittedName>
        <fullName evidence="2">18390_t:CDS:1</fullName>
    </submittedName>
</protein>
<proteinExistence type="predicted"/>
<feature type="non-terminal residue" evidence="2">
    <location>
        <position position="223"/>
    </location>
</feature>
<gene>
    <name evidence="2" type="ORF">RFULGI_LOCUS11093</name>
</gene>
<comment type="caution">
    <text evidence="2">The sequence shown here is derived from an EMBL/GenBank/DDBJ whole genome shotgun (WGS) entry which is preliminary data.</text>
</comment>
<evidence type="ECO:0000313" key="2">
    <source>
        <dbReference type="EMBL" id="CAG8714992.1"/>
    </source>
</evidence>
<dbReference type="InterPro" id="IPR041698">
    <property type="entry name" value="Methyltransf_25"/>
</dbReference>
<dbReference type="CDD" id="cd02440">
    <property type="entry name" value="AdoMet_MTases"/>
    <property type="match status" value="1"/>
</dbReference>
<sequence length="223" mass="25396">MGQLASKLDFLKLRRFCGGGNKAASTNTTNTSDEEGFRIVGGRKFHDPNTIKYPYPVDDEESDRLHLQHFWTRYIWQSNFSAPIENLLNYHEPTILDIGYPNANIVGLDITVQQPTQIKPSNFTFVKANVLDGLPFDDNTFDYVFQRYMIGGYPKEKWPFVINELVRVLKPEIAAMGKRGTDSETSKKLKIYLENQGELENITKEVRACYHGERANTPGIGKA</sequence>
<evidence type="ECO:0000313" key="3">
    <source>
        <dbReference type="Proteomes" id="UP000789396"/>
    </source>
</evidence>
<organism evidence="2 3">
    <name type="scientific">Racocetra fulgida</name>
    <dbReference type="NCBI Taxonomy" id="60492"/>
    <lineage>
        <taxon>Eukaryota</taxon>
        <taxon>Fungi</taxon>
        <taxon>Fungi incertae sedis</taxon>
        <taxon>Mucoromycota</taxon>
        <taxon>Glomeromycotina</taxon>
        <taxon>Glomeromycetes</taxon>
        <taxon>Diversisporales</taxon>
        <taxon>Gigasporaceae</taxon>
        <taxon>Racocetra</taxon>
    </lineage>
</organism>
<dbReference type="EMBL" id="CAJVPZ010023299">
    <property type="protein sequence ID" value="CAG8714992.1"/>
    <property type="molecule type" value="Genomic_DNA"/>
</dbReference>
<dbReference type="OrthoDB" id="506498at2759"/>
<name>A0A9N9N9J6_9GLOM</name>
<accession>A0A9N9N9J6</accession>
<dbReference type="SUPFAM" id="SSF53335">
    <property type="entry name" value="S-adenosyl-L-methionine-dependent methyltransferases"/>
    <property type="match status" value="1"/>
</dbReference>
<feature type="domain" description="Methyltransferase" evidence="1">
    <location>
        <begin position="101"/>
        <end position="171"/>
    </location>
</feature>
<dbReference type="Proteomes" id="UP000789396">
    <property type="component" value="Unassembled WGS sequence"/>
</dbReference>
<reference evidence="2" key="1">
    <citation type="submission" date="2021-06" db="EMBL/GenBank/DDBJ databases">
        <authorList>
            <person name="Kallberg Y."/>
            <person name="Tangrot J."/>
            <person name="Rosling A."/>
        </authorList>
    </citation>
    <scope>NUCLEOTIDE SEQUENCE</scope>
    <source>
        <strain evidence="2">IN212</strain>
    </source>
</reference>
<dbReference type="AlphaFoldDB" id="A0A9N9N9J6"/>